<dbReference type="RefSeq" id="WP_144768770.1">
    <property type="nucleotide sequence ID" value="NZ_CABFVH010000072.1"/>
</dbReference>
<accession>A0A564G5J9</accession>
<evidence type="ECO:0000313" key="2">
    <source>
        <dbReference type="EMBL" id="VUF15825.1"/>
    </source>
</evidence>
<evidence type="ECO:0000313" key="3">
    <source>
        <dbReference type="Proteomes" id="UP000401717"/>
    </source>
</evidence>
<dbReference type="Proteomes" id="UP000401717">
    <property type="component" value="Unassembled WGS sequence"/>
</dbReference>
<keyword evidence="1" id="KW-0812">Transmembrane</keyword>
<proteinExistence type="predicted"/>
<evidence type="ECO:0000256" key="1">
    <source>
        <dbReference type="SAM" id="Phobius"/>
    </source>
</evidence>
<dbReference type="EMBL" id="CABFVH010000072">
    <property type="protein sequence ID" value="VUF15825.1"/>
    <property type="molecule type" value="Genomic_DNA"/>
</dbReference>
<name>A0A564G5J9_9HYPH</name>
<protein>
    <submittedName>
        <fullName evidence="2">Uncharacterized protein</fullName>
    </submittedName>
</protein>
<feature type="transmembrane region" description="Helical" evidence="1">
    <location>
        <begin position="28"/>
        <end position="45"/>
    </location>
</feature>
<dbReference type="AlphaFoldDB" id="A0A564G5J9"/>
<reference evidence="2 3" key="1">
    <citation type="submission" date="2019-06" db="EMBL/GenBank/DDBJ databases">
        <authorList>
            <person name="Rodrigo-Torres L."/>
            <person name="Arahal R. D."/>
            <person name="Lucena T."/>
        </authorList>
    </citation>
    <scope>NUCLEOTIDE SEQUENCE [LARGE SCALE GENOMIC DNA]</scope>
    <source>
        <strain evidence="2 3">SW08-7</strain>
    </source>
</reference>
<gene>
    <name evidence="2" type="ORF">MTDSW087_05573</name>
</gene>
<keyword evidence="1" id="KW-0472">Membrane</keyword>
<organism evidence="2 3">
    <name type="scientific">Methylobacterium dankookense</name>
    <dbReference type="NCBI Taxonomy" id="560405"/>
    <lineage>
        <taxon>Bacteria</taxon>
        <taxon>Pseudomonadati</taxon>
        <taxon>Pseudomonadota</taxon>
        <taxon>Alphaproteobacteria</taxon>
        <taxon>Hyphomicrobiales</taxon>
        <taxon>Methylobacteriaceae</taxon>
        <taxon>Methylobacterium</taxon>
    </lineage>
</organism>
<keyword evidence="1" id="KW-1133">Transmembrane helix</keyword>
<sequence length="95" mass="9510">MRGITDAEEQRDVGRAGGPSLRAARLPALLPVFLPVLLPALLAAAPARAQLRPSDAGSGGLRYAGPADGAADEAAGLGLGLGRARPPPGPSLFHI</sequence>